<dbReference type="Pfam" id="PF20943">
    <property type="entry name" value="DUF4785_3rd"/>
    <property type="match status" value="1"/>
</dbReference>
<feature type="domain" description="DUF4785" evidence="2">
    <location>
        <begin position="77"/>
        <end position="195"/>
    </location>
</feature>
<dbReference type="AlphaFoldDB" id="A0AAP6JIM6"/>
<organism evidence="4 5">
    <name type="scientific">Natronospira elongata</name>
    <dbReference type="NCBI Taxonomy" id="3110268"/>
    <lineage>
        <taxon>Bacteria</taxon>
        <taxon>Pseudomonadati</taxon>
        <taxon>Pseudomonadota</taxon>
        <taxon>Gammaproteobacteria</taxon>
        <taxon>Natronospirales</taxon>
        <taxon>Natronospiraceae</taxon>
        <taxon>Natronospira</taxon>
    </lineage>
</organism>
<dbReference type="Gene3D" id="2.60.120.1370">
    <property type="match status" value="1"/>
</dbReference>
<keyword evidence="1" id="KW-0732">Signal</keyword>
<dbReference type="EMBL" id="JAYGII010000016">
    <property type="protein sequence ID" value="MEA5445884.1"/>
    <property type="molecule type" value="Genomic_DNA"/>
</dbReference>
<dbReference type="Proteomes" id="UP001302316">
    <property type="component" value="Unassembled WGS sequence"/>
</dbReference>
<sequence length="401" mass="43032">MFQRILTVMVVASLPVAAAAEQVRLLPPASDDFQGSVRTTQMAQVSERPEGPRGEAASIFMPASDGKIHSGGLQAPEGESRSYRLEVSAARLADGVSLPLSAAGAVVRLSPVGSSGARQLQGRDVEIRQGPWALQGRAAARELAGAEHQQAAREVFGPDTLAFRLDRRIAAGEATLQVRREALMRGGRYQVHVFEPESPAVGVISASQPLVSLGESLSAEAGVAGLRNLKVESVEAWLHSPSGERMRVDDLSTVTLPRLSAVEPGLWELEGRIQARGPDGPVRRDVRVAFEGVPPTARLDGRIALERERGEWRLRLGVEVGTAGRYELRASLPGAGTAHAARWLEPGAHELVLSFPGEPPRDAVLRDLRLVDQSRMAMLHVQDQGIQIGGWTPILPGMPLR</sequence>
<evidence type="ECO:0000256" key="1">
    <source>
        <dbReference type="SAM" id="SignalP"/>
    </source>
</evidence>
<protein>
    <submittedName>
        <fullName evidence="4">DUF4785 domain-containing protein</fullName>
    </submittedName>
</protein>
<dbReference type="Gene3D" id="2.60.40.3870">
    <property type="entry name" value="Uncharacterised protein PF16024, DUF4785"/>
    <property type="match status" value="1"/>
</dbReference>
<accession>A0AAP6JIM6</accession>
<feature type="signal peptide" evidence="1">
    <location>
        <begin position="1"/>
        <end position="19"/>
    </location>
</feature>
<evidence type="ECO:0000259" key="3">
    <source>
        <dbReference type="Pfam" id="PF20943"/>
    </source>
</evidence>
<feature type="domain" description="DUF4785" evidence="3">
    <location>
        <begin position="297"/>
        <end position="388"/>
    </location>
</feature>
<evidence type="ECO:0000259" key="2">
    <source>
        <dbReference type="Pfam" id="PF16024"/>
    </source>
</evidence>
<evidence type="ECO:0000313" key="5">
    <source>
        <dbReference type="Proteomes" id="UP001302316"/>
    </source>
</evidence>
<feature type="chain" id="PRO_5042937465" evidence="1">
    <location>
        <begin position="20"/>
        <end position="401"/>
    </location>
</feature>
<dbReference type="RefSeq" id="WP_346051751.1">
    <property type="nucleotide sequence ID" value="NZ_JAYGII010000016.1"/>
</dbReference>
<name>A0AAP6JIM6_9GAMM</name>
<dbReference type="Pfam" id="PF16024">
    <property type="entry name" value="DUF4785_1st"/>
    <property type="match status" value="1"/>
</dbReference>
<comment type="caution">
    <text evidence="4">The sequence shown here is derived from an EMBL/GenBank/DDBJ whole genome shotgun (WGS) entry which is preliminary data.</text>
</comment>
<reference evidence="4 5" key="1">
    <citation type="submission" date="2023-12" db="EMBL/GenBank/DDBJ databases">
        <title>Whole-genome sequencing of halo(alkali)philic microorganisms from hypersaline lakes.</title>
        <authorList>
            <person name="Sorokin D.Y."/>
            <person name="Merkel A.Y."/>
            <person name="Messina E."/>
            <person name="Yakimov M."/>
        </authorList>
    </citation>
    <scope>NUCLEOTIDE SEQUENCE [LARGE SCALE GENOMIC DNA]</scope>
    <source>
        <strain evidence="4 5">AB-CW1</strain>
    </source>
</reference>
<gene>
    <name evidence="4" type="ORF">VCB98_08640</name>
</gene>
<keyword evidence="5" id="KW-1185">Reference proteome</keyword>
<dbReference type="InterPro" id="IPR048295">
    <property type="entry name" value="DUF4785_C"/>
</dbReference>
<dbReference type="InterPro" id="IPR031979">
    <property type="entry name" value="DUF4785_N"/>
</dbReference>
<evidence type="ECO:0000313" key="4">
    <source>
        <dbReference type="EMBL" id="MEA5445884.1"/>
    </source>
</evidence>
<proteinExistence type="predicted"/>